<accession>A0ACC2ULS9</accession>
<comment type="caution">
    <text evidence="1">The sequence shown here is derived from an EMBL/GenBank/DDBJ whole genome shotgun (WGS) entry which is preliminary data.</text>
</comment>
<name>A0ACC2ULS9_9FUNG</name>
<gene>
    <name evidence="1" type="ORF">DSO57_1028793</name>
</gene>
<organism evidence="1 2">
    <name type="scientific">Entomophthora muscae</name>
    <dbReference type="NCBI Taxonomy" id="34485"/>
    <lineage>
        <taxon>Eukaryota</taxon>
        <taxon>Fungi</taxon>
        <taxon>Fungi incertae sedis</taxon>
        <taxon>Zoopagomycota</taxon>
        <taxon>Entomophthoromycotina</taxon>
        <taxon>Entomophthoromycetes</taxon>
        <taxon>Entomophthorales</taxon>
        <taxon>Entomophthoraceae</taxon>
        <taxon>Entomophthora</taxon>
    </lineage>
</organism>
<sequence length="73" mass="8249">MKKGKAAKMAMNIFQSFKECSEIDRELMRRVPDQDCINAILAKCKVVPPPNFTPIKNAAKKLAKQKAKDNQTK</sequence>
<reference evidence="1" key="1">
    <citation type="submission" date="2022-04" db="EMBL/GenBank/DDBJ databases">
        <title>Genome of the entomopathogenic fungus Entomophthora muscae.</title>
        <authorList>
            <person name="Elya C."/>
            <person name="Lovett B.R."/>
            <person name="Lee E."/>
            <person name="Macias A.M."/>
            <person name="Hajek A.E."/>
            <person name="De Bivort B.L."/>
            <person name="Kasson M.T."/>
            <person name="De Fine Licht H.H."/>
            <person name="Stajich J.E."/>
        </authorList>
    </citation>
    <scope>NUCLEOTIDE SEQUENCE</scope>
    <source>
        <strain evidence="1">Berkeley</strain>
    </source>
</reference>
<dbReference type="Proteomes" id="UP001165960">
    <property type="component" value="Unassembled WGS sequence"/>
</dbReference>
<evidence type="ECO:0000313" key="2">
    <source>
        <dbReference type="Proteomes" id="UP001165960"/>
    </source>
</evidence>
<protein>
    <submittedName>
        <fullName evidence="1">Uncharacterized protein</fullName>
    </submittedName>
</protein>
<evidence type="ECO:0000313" key="1">
    <source>
        <dbReference type="EMBL" id="KAJ9087877.1"/>
    </source>
</evidence>
<keyword evidence="2" id="KW-1185">Reference proteome</keyword>
<dbReference type="EMBL" id="QTSX02000185">
    <property type="protein sequence ID" value="KAJ9087877.1"/>
    <property type="molecule type" value="Genomic_DNA"/>
</dbReference>
<proteinExistence type="predicted"/>